<organism evidence="5 7">
    <name type="scientific">Bursaphelenchus xylophilus</name>
    <name type="common">Pinewood nematode worm</name>
    <name type="synonym">Aphelenchoides xylophilus</name>
    <dbReference type="NCBI Taxonomy" id="6326"/>
    <lineage>
        <taxon>Eukaryota</taxon>
        <taxon>Metazoa</taxon>
        <taxon>Ecdysozoa</taxon>
        <taxon>Nematoda</taxon>
        <taxon>Chromadorea</taxon>
        <taxon>Rhabditida</taxon>
        <taxon>Tylenchina</taxon>
        <taxon>Tylenchomorpha</taxon>
        <taxon>Aphelenchoidea</taxon>
        <taxon>Aphelenchoididae</taxon>
        <taxon>Bursaphelenchus</taxon>
    </lineage>
</organism>
<sequence length="137" mass="16596">MLLLNDTLFVRDFDSVDEFSHELQYDSELRELVEDGNVRLEMNRQIRNEVWDTIWPSIFIALLIYCLCAILWLLYNIKEYRKQRRKIKEEMRNWEKEKIKYLEIYHQIPIQDVEAGTSRTEHTELISTTPVTIDEEA</sequence>
<reference evidence="7" key="1">
    <citation type="submission" date="2016-11" db="UniProtKB">
        <authorList>
            <consortium name="WormBaseParasite"/>
        </authorList>
    </citation>
    <scope>IDENTIFICATION</scope>
</reference>
<keyword evidence="2" id="KW-1133">Transmembrane helix</keyword>
<evidence type="ECO:0000313" key="4">
    <source>
        <dbReference type="EMBL" id="CAG9095566.1"/>
    </source>
</evidence>
<dbReference type="SMR" id="A0A1I7RP80"/>
<keyword evidence="2" id="KW-0472">Membrane</keyword>
<proteinExistence type="predicted"/>
<evidence type="ECO:0000313" key="5">
    <source>
        <dbReference type="Proteomes" id="UP000095284"/>
    </source>
</evidence>
<dbReference type="EMBL" id="CAJFDI010000002">
    <property type="protein sequence ID" value="CAD5214739.1"/>
    <property type="molecule type" value="Genomic_DNA"/>
</dbReference>
<evidence type="ECO:0000256" key="1">
    <source>
        <dbReference type="SAM" id="Coils"/>
    </source>
</evidence>
<evidence type="ECO:0000313" key="6">
    <source>
        <dbReference type="Proteomes" id="UP000659654"/>
    </source>
</evidence>
<accession>A0A1I7RP80</accession>
<dbReference type="Proteomes" id="UP000659654">
    <property type="component" value="Unassembled WGS sequence"/>
</dbReference>
<reference evidence="4" key="2">
    <citation type="submission" date="2020-08" db="EMBL/GenBank/DDBJ databases">
        <authorList>
            <person name="Kikuchi T."/>
        </authorList>
    </citation>
    <scope>NUCLEOTIDE SEQUENCE</scope>
    <source>
        <strain evidence="3">Ka4C1</strain>
    </source>
</reference>
<feature type="coiled-coil region" evidence="1">
    <location>
        <begin position="77"/>
        <end position="104"/>
    </location>
</feature>
<gene>
    <name evidence="3" type="ORF">BXYJ_LOCUS3680</name>
</gene>
<dbReference type="EMBL" id="CAJFCV020000002">
    <property type="protein sequence ID" value="CAG9095566.1"/>
    <property type="molecule type" value="Genomic_DNA"/>
</dbReference>
<dbReference type="Proteomes" id="UP000095284">
    <property type="component" value="Unplaced"/>
</dbReference>
<dbReference type="Proteomes" id="UP000582659">
    <property type="component" value="Unassembled WGS sequence"/>
</dbReference>
<keyword evidence="1" id="KW-0175">Coiled coil</keyword>
<evidence type="ECO:0000313" key="7">
    <source>
        <dbReference type="WBParaSite" id="BXY_0252100.1"/>
    </source>
</evidence>
<keyword evidence="6" id="KW-1185">Reference proteome</keyword>
<evidence type="ECO:0000256" key="2">
    <source>
        <dbReference type="SAM" id="Phobius"/>
    </source>
</evidence>
<evidence type="ECO:0000313" key="3">
    <source>
        <dbReference type="EMBL" id="CAD5214739.1"/>
    </source>
</evidence>
<protein>
    <submittedName>
        <fullName evidence="3">(pine wood nematode) hypothetical protein</fullName>
    </submittedName>
</protein>
<keyword evidence="2" id="KW-0812">Transmembrane</keyword>
<dbReference type="WBParaSite" id="BXY_0252100.1">
    <property type="protein sequence ID" value="BXY_0252100.1"/>
    <property type="gene ID" value="BXY_0252100"/>
</dbReference>
<name>A0A1I7RP80_BURXY</name>
<feature type="transmembrane region" description="Helical" evidence="2">
    <location>
        <begin position="54"/>
        <end position="75"/>
    </location>
</feature>
<dbReference type="AlphaFoldDB" id="A0A1I7RP80"/>